<keyword evidence="2" id="KW-0808">Transferase</keyword>
<dbReference type="GO" id="GO:0016747">
    <property type="term" value="F:acyltransferase activity, transferring groups other than amino-acyl groups"/>
    <property type="evidence" value="ECO:0007669"/>
    <property type="project" value="InterPro"/>
</dbReference>
<dbReference type="KEGG" id="nano:G5V58_25155"/>
<dbReference type="RefSeq" id="WP_165238319.1">
    <property type="nucleotide sequence ID" value="NZ_CP049257.1"/>
</dbReference>
<dbReference type="SUPFAM" id="SSF55729">
    <property type="entry name" value="Acyl-CoA N-acyltransferases (Nat)"/>
    <property type="match status" value="1"/>
</dbReference>
<dbReference type="Proteomes" id="UP000502996">
    <property type="component" value="Chromosome"/>
</dbReference>
<dbReference type="Pfam" id="PF13302">
    <property type="entry name" value="Acetyltransf_3"/>
    <property type="match status" value="1"/>
</dbReference>
<evidence type="ECO:0000259" key="1">
    <source>
        <dbReference type="PROSITE" id="PS51186"/>
    </source>
</evidence>
<dbReference type="PANTHER" id="PTHR39173:SF1">
    <property type="entry name" value="ACETYLTRANSFERASE"/>
    <property type="match status" value="1"/>
</dbReference>
<proteinExistence type="predicted"/>
<dbReference type="EMBL" id="CP049257">
    <property type="protein sequence ID" value="QIG45589.1"/>
    <property type="molecule type" value="Genomic_DNA"/>
</dbReference>
<protein>
    <submittedName>
        <fullName evidence="2">GNAT family N-acetyltransferase</fullName>
    </submittedName>
</protein>
<sequence length="189" mass="20223">MTALVRPDARLHASWAACVHEFGPETVHGAGLWHREGPVDLTRAGLEELLALWGPYADPAAALPEGSVHCDYLWITAGDEVIGFLAVRHRLNAWLLEEGGHIGYSIRPSRRRQGHASAALALGVRRAAGLGLDRVLVTCDEDNVASARTIETNGGAYEDSRNGKRRYWVATGISAAARPTADGRSAAPA</sequence>
<evidence type="ECO:0000313" key="2">
    <source>
        <dbReference type="EMBL" id="QIG45589.1"/>
    </source>
</evidence>
<dbReference type="PROSITE" id="PS51186">
    <property type="entry name" value="GNAT"/>
    <property type="match status" value="1"/>
</dbReference>
<feature type="domain" description="N-acetyltransferase" evidence="1">
    <location>
        <begin position="36"/>
        <end position="174"/>
    </location>
</feature>
<dbReference type="Gene3D" id="3.40.630.30">
    <property type="match status" value="1"/>
</dbReference>
<organism evidence="2 3">
    <name type="scientific">Nocardioides anomalus</name>
    <dbReference type="NCBI Taxonomy" id="2712223"/>
    <lineage>
        <taxon>Bacteria</taxon>
        <taxon>Bacillati</taxon>
        <taxon>Actinomycetota</taxon>
        <taxon>Actinomycetes</taxon>
        <taxon>Propionibacteriales</taxon>
        <taxon>Nocardioidaceae</taxon>
        <taxon>Nocardioides</taxon>
    </lineage>
</organism>
<gene>
    <name evidence="2" type="ORF">G5V58_25155</name>
</gene>
<accession>A0A6G6WK30</accession>
<dbReference type="InterPro" id="IPR016181">
    <property type="entry name" value="Acyl_CoA_acyltransferase"/>
</dbReference>
<reference evidence="2 3" key="1">
    <citation type="submission" date="2020-02" db="EMBL/GenBank/DDBJ databases">
        <title>Full genome sequence of Nocardioides sp. R-3366.</title>
        <authorList>
            <person name="Im W.-T."/>
        </authorList>
    </citation>
    <scope>NUCLEOTIDE SEQUENCE [LARGE SCALE GENOMIC DNA]</scope>
    <source>
        <strain evidence="2 3">R-3366</strain>
    </source>
</reference>
<name>A0A6G6WK30_9ACTN</name>
<dbReference type="InterPro" id="IPR000182">
    <property type="entry name" value="GNAT_dom"/>
</dbReference>
<dbReference type="AlphaFoldDB" id="A0A6G6WK30"/>
<keyword evidence="3" id="KW-1185">Reference proteome</keyword>
<dbReference type="PANTHER" id="PTHR39173">
    <property type="entry name" value="ACETYLTRANSFERASE"/>
    <property type="match status" value="1"/>
</dbReference>
<evidence type="ECO:0000313" key="3">
    <source>
        <dbReference type="Proteomes" id="UP000502996"/>
    </source>
</evidence>